<gene>
    <name evidence="13" type="ORF">TsocGM_09560</name>
</gene>
<dbReference type="OrthoDB" id="230580at2"/>
<proteinExistence type="inferred from homology"/>
<dbReference type="Pfam" id="PF02852">
    <property type="entry name" value="Pyr_redox_dim"/>
    <property type="match status" value="1"/>
</dbReference>
<dbReference type="PANTHER" id="PTHR43014:SF2">
    <property type="entry name" value="MERCURIC REDUCTASE"/>
    <property type="match status" value="1"/>
</dbReference>
<dbReference type="InterPro" id="IPR023753">
    <property type="entry name" value="FAD/NAD-binding_dom"/>
</dbReference>
<dbReference type="AlphaFoldDB" id="A0A432MLL4"/>
<evidence type="ECO:0000256" key="9">
    <source>
        <dbReference type="PIRSR" id="PIRSR000350-4"/>
    </source>
</evidence>
<keyword evidence="8" id="KW-0547">Nucleotide-binding</keyword>
<evidence type="ECO:0000313" key="14">
    <source>
        <dbReference type="Proteomes" id="UP000280296"/>
    </source>
</evidence>
<dbReference type="PRINTS" id="PR00368">
    <property type="entry name" value="FADPNR"/>
</dbReference>
<feature type="binding site" evidence="8">
    <location>
        <begin position="214"/>
        <end position="221"/>
    </location>
    <ligand>
        <name>NAD(+)</name>
        <dbReference type="ChEBI" id="CHEBI:57540"/>
    </ligand>
</feature>
<feature type="domain" description="FAD/NAD(P)-binding" evidence="12">
    <location>
        <begin position="42"/>
        <end position="358"/>
    </location>
</feature>
<evidence type="ECO:0000256" key="3">
    <source>
        <dbReference type="ARBA" id="ARBA00022827"/>
    </source>
</evidence>
<feature type="binding site" evidence="8">
    <location>
        <position position="304"/>
    </location>
    <ligand>
        <name>NAD(+)</name>
        <dbReference type="ChEBI" id="CHEBI:57540"/>
    </ligand>
</feature>
<feature type="disulfide bond" description="Redox-active" evidence="9">
    <location>
        <begin position="79"/>
        <end position="84"/>
    </location>
</feature>
<dbReference type="EMBL" id="RYZH01000015">
    <property type="protein sequence ID" value="RUL88026.1"/>
    <property type="molecule type" value="Genomic_DNA"/>
</dbReference>
<protein>
    <submittedName>
        <fullName evidence="13">Mercuric reductase</fullName>
    </submittedName>
</protein>
<feature type="binding site" evidence="8">
    <location>
        <position position="237"/>
    </location>
    <ligand>
        <name>NAD(+)</name>
        <dbReference type="ChEBI" id="CHEBI:57540"/>
    </ligand>
</feature>
<dbReference type="Gene3D" id="3.30.390.30">
    <property type="match status" value="1"/>
</dbReference>
<evidence type="ECO:0000256" key="1">
    <source>
        <dbReference type="ARBA" id="ARBA00007532"/>
    </source>
</evidence>
<dbReference type="NCBIfam" id="NF004991">
    <property type="entry name" value="PRK06370.1-3"/>
    <property type="match status" value="1"/>
</dbReference>
<dbReference type="PIRSF" id="PIRSF000350">
    <property type="entry name" value="Mercury_reductase_MerA"/>
    <property type="match status" value="1"/>
</dbReference>
<reference evidence="13 14" key="1">
    <citation type="submission" date="2018-12" db="EMBL/GenBank/DDBJ databases">
        <authorList>
            <person name="Toschakov S.V."/>
        </authorList>
    </citation>
    <scope>NUCLEOTIDE SEQUENCE [LARGE SCALE GENOMIC DNA]</scope>
    <source>
        <strain evidence="13 14">GM2012</strain>
    </source>
</reference>
<evidence type="ECO:0000256" key="7">
    <source>
        <dbReference type="ARBA" id="ARBA00023284"/>
    </source>
</evidence>
<evidence type="ECO:0000256" key="4">
    <source>
        <dbReference type="ARBA" id="ARBA00022857"/>
    </source>
</evidence>
<dbReference type="SUPFAM" id="SSF51905">
    <property type="entry name" value="FAD/NAD(P)-binding domain"/>
    <property type="match status" value="1"/>
</dbReference>
<dbReference type="InterPro" id="IPR001100">
    <property type="entry name" value="Pyr_nuc-diS_OxRdtase"/>
</dbReference>
<dbReference type="GO" id="GO:0016668">
    <property type="term" value="F:oxidoreductase activity, acting on a sulfur group of donors, NAD(P) as acceptor"/>
    <property type="evidence" value="ECO:0007669"/>
    <property type="project" value="InterPro"/>
</dbReference>
<comment type="similarity">
    <text evidence="1 10">Belongs to the class-I pyridine nucleotide-disulfide oxidoreductase family.</text>
</comment>
<reference evidence="13 14" key="2">
    <citation type="submission" date="2019-01" db="EMBL/GenBank/DDBJ databases">
        <title>Tautonia sociabilis, a novel thermotolerant planctomycete of Isosphaeraceae family, isolated from a 4000 m deep subterranean habitat.</title>
        <authorList>
            <person name="Kovaleva O.L."/>
            <person name="Elcheninov A.G."/>
            <person name="Van Heerden E."/>
            <person name="Toshchakov S.V."/>
            <person name="Novikov A."/>
            <person name="Bonch-Osmolovskaya E.A."/>
            <person name="Kublanov I.V."/>
        </authorList>
    </citation>
    <scope>NUCLEOTIDE SEQUENCE [LARGE SCALE GENOMIC DNA]</scope>
    <source>
        <strain evidence="13 14">GM2012</strain>
    </source>
</reference>
<evidence type="ECO:0000256" key="5">
    <source>
        <dbReference type="ARBA" id="ARBA00023002"/>
    </source>
</evidence>
<feature type="binding site" evidence="8">
    <location>
        <position position="88"/>
    </location>
    <ligand>
        <name>FAD</name>
        <dbReference type="ChEBI" id="CHEBI:57692"/>
    </ligand>
</feature>
<keyword evidence="2 10" id="KW-0285">Flavoprotein</keyword>
<dbReference type="FunFam" id="3.50.50.60:FF:000379">
    <property type="entry name" value="Mercuric reductase"/>
    <property type="match status" value="1"/>
</dbReference>
<dbReference type="InterPro" id="IPR004099">
    <property type="entry name" value="Pyr_nucl-diS_OxRdtase_dimer"/>
</dbReference>
<dbReference type="FunFam" id="3.30.390.30:FF:000001">
    <property type="entry name" value="Dihydrolipoyl dehydrogenase"/>
    <property type="match status" value="1"/>
</dbReference>
<evidence type="ECO:0000256" key="2">
    <source>
        <dbReference type="ARBA" id="ARBA00022630"/>
    </source>
</evidence>
<name>A0A432MLL4_9BACT</name>
<keyword evidence="4" id="KW-0521">NADP</keyword>
<dbReference type="Pfam" id="PF07992">
    <property type="entry name" value="Pyr_redox_2"/>
    <property type="match status" value="1"/>
</dbReference>
<evidence type="ECO:0000259" key="12">
    <source>
        <dbReference type="Pfam" id="PF07992"/>
    </source>
</evidence>
<sequence length="512" mass="54953">MLAEPRDDGALLGLWPPDEHNQALVGNVHPPDWANPTPSGRYNLVVVGAGTAGLVTAAGAAGLGAKVALVERHLMGGDCLNVGCVPSKALLRAARAAADVRDAGTFGVRVPEGTLVDFAAVMERMRRIRAGISPHDSAARFRDLGVDVYLGAGRFTGPDALEVDGRSLRFGKAVIATGARASAPPIPGLEETGYLTNETVFSLTELPRRIAVIGAGPIGCELAQAFARFGARVTLLEALRQILGREDRDAAALVERSLRRDGVQINCCCNITEVRVEGAEKVLTLECEGAVDELRVDEILVGVGRAPNVEGLGLEQARVRYERAGVTVDDRLRTTNPRIYAAGDICSQYKFTHVADAMARIAIQNALFLGRAKASALTIPWCTYTDPEIAHVGLYEHEARERGIPVRTFAQKLAKVDRAVLDGESEGFVKVHVREGSDRILGATVVARHAGEMISELTLAMAGGLGLKALGRTIHPYPTQAEAIKRVADAYSRTRLTPFVKALFERWLAWVR</sequence>
<keyword evidence="8" id="KW-0520">NAD</keyword>
<feature type="binding site" evidence="8">
    <location>
        <position position="344"/>
    </location>
    <ligand>
        <name>FAD</name>
        <dbReference type="ChEBI" id="CHEBI:57692"/>
    </ligand>
</feature>
<dbReference type="Proteomes" id="UP000280296">
    <property type="component" value="Unassembled WGS sequence"/>
</dbReference>
<keyword evidence="5 10" id="KW-0560">Oxidoreductase</keyword>
<feature type="domain" description="Pyridine nucleotide-disulphide oxidoreductase dimerisation" evidence="11">
    <location>
        <begin position="379"/>
        <end position="486"/>
    </location>
</feature>
<evidence type="ECO:0000256" key="10">
    <source>
        <dbReference type="RuleBase" id="RU003691"/>
    </source>
</evidence>
<dbReference type="PRINTS" id="PR00411">
    <property type="entry name" value="PNDRDTASEI"/>
</dbReference>
<dbReference type="RefSeq" id="WP_126725146.1">
    <property type="nucleotide sequence ID" value="NZ_RYZH01000015.1"/>
</dbReference>
<dbReference type="InterPro" id="IPR012999">
    <property type="entry name" value="Pyr_OxRdtase_I_AS"/>
</dbReference>
<evidence type="ECO:0000256" key="6">
    <source>
        <dbReference type="ARBA" id="ARBA00023157"/>
    </source>
</evidence>
<dbReference type="InterPro" id="IPR036188">
    <property type="entry name" value="FAD/NAD-bd_sf"/>
</dbReference>
<keyword evidence="14" id="KW-1185">Reference proteome</keyword>
<accession>A0A432MLL4</accession>
<organism evidence="13 14">
    <name type="scientific">Tautonia sociabilis</name>
    <dbReference type="NCBI Taxonomy" id="2080755"/>
    <lineage>
        <taxon>Bacteria</taxon>
        <taxon>Pseudomonadati</taxon>
        <taxon>Planctomycetota</taxon>
        <taxon>Planctomycetia</taxon>
        <taxon>Isosphaerales</taxon>
        <taxon>Isosphaeraceae</taxon>
        <taxon>Tautonia</taxon>
    </lineage>
</organism>
<dbReference type="InterPro" id="IPR016156">
    <property type="entry name" value="FAD/NAD-linked_Rdtase_dimer_sf"/>
</dbReference>
<keyword evidence="6" id="KW-1015">Disulfide bond</keyword>
<dbReference type="Gene3D" id="3.50.50.60">
    <property type="entry name" value="FAD/NAD(P)-binding domain"/>
    <property type="match status" value="2"/>
</dbReference>
<dbReference type="SUPFAM" id="SSF55424">
    <property type="entry name" value="FAD/NAD-linked reductases, dimerisation (C-terminal) domain"/>
    <property type="match status" value="1"/>
</dbReference>
<evidence type="ECO:0000313" key="13">
    <source>
        <dbReference type="EMBL" id="RUL88026.1"/>
    </source>
</evidence>
<dbReference type="PROSITE" id="PS00076">
    <property type="entry name" value="PYRIDINE_REDOX_1"/>
    <property type="match status" value="1"/>
</dbReference>
<dbReference type="GO" id="GO:0050660">
    <property type="term" value="F:flavin adenine dinucleotide binding"/>
    <property type="evidence" value="ECO:0007669"/>
    <property type="project" value="TreeGrafter"/>
</dbReference>
<dbReference type="GO" id="GO:0003955">
    <property type="term" value="F:NAD(P)H dehydrogenase (quinone) activity"/>
    <property type="evidence" value="ECO:0007669"/>
    <property type="project" value="TreeGrafter"/>
</dbReference>
<comment type="cofactor">
    <cofactor evidence="8">
        <name>FAD</name>
        <dbReference type="ChEBI" id="CHEBI:57692"/>
    </cofactor>
    <text evidence="8">Binds 1 FAD per subunit.</text>
</comment>
<dbReference type="PANTHER" id="PTHR43014">
    <property type="entry name" value="MERCURIC REDUCTASE"/>
    <property type="match status" value="1"/>
</dbReference>
<keyword evidence="3 8" id="KW-0274">FAD</keyword>
<evidence type="ECO:0000256" key="8">
    <source>
        <dbReference type="PIRSR" id="PIRSR000350-3"/>
    </source>
</evidence>
<comment type="caution">
    <text evidence="13">The sequence shown here is derived from an EMBL/GenBank/DDBJ whole genome shotgun (WGS) entry which is preliminary data.</text>
</comment>
<feature type="binding site" evidence="8">
    <location>
        <position position="153"/>
    </location>
    <ligand>
        <name>FAD</name>
        <dbReference type="ChEBI" id="CHEBI:57692"/>
    </ligand>
</feature>
<evidence type="ECO:0000259" key="11">
    <source>
        <dbReference type="Pfam" id="PF02852"/>
    </source>
</evidence>
<keyword evidence="7 10" id="KW-0676">Redox-active center</keyword>